<organism evidence="1 2">
    <name type="scientific">Papaver atlanticum</name>
    <dbReference type="NCBI Taxonomy" id="357466"/>
    <lineage>
        <taxon>Eukaryota</taxon>
        <taxon>Viridiplantae</taxon>
        <taxon>Streptophyta</taxon>
        <taxon>Embryophyta</taxon>
        <taxon>Tracheophyta</taxon>
        <taxon>Spermatophyta</taxon>
        <taxon>Magnoliopsida</taxon>
        <taxon>Ranunculales</taxon>
        <taxon>Papaveraceae</taxon>
        <taxon>Papaveroideae</taxon>
        <taxon>Papaver</taxon>
    </lineage>
</organism>
<evidence type="ECO:0000313" key="2">
    <source>
        <dbReference type="Proteomes" id="UP001202328"/>
    </source>
</evidence>
<dbReference type="Proteomes" id="UP001202328">
    <property type="component" value="Unassembled WGS sequence"/>
</dbReference>
<name>A0AAD4XBN0_9MAGN</name>
<accession>A0AAD4XBN0</accession>
<evidence type="ECO:0000313" key="1">
    <source>
        <dbReference type="EMBL" id="KAI3898745.1"/>
    </source>
</evidence>
<sequence length="73" mass="8336">MVRKEEMMMDLGNTLSNQMTRDLIGQMCFTRSVGQCSSPFAEAIFIFELPIPVRHSKARQSAVVKDKKQQKDT</sequence>
<keyword evidence="2" id="KW-1185">Reference proteome</keyword>
<gene>
    <name evidence="1" type="ORF">MKW98_000858</name>
</gene>
<reference evidence="1" key="1">
    <citation type="submission" date="2022-04" db="EMBL/GenBank/DDBJ databases">
        <title>A functionally conserved STORR gene fusion in Papaver species that diverged 16.8 million years ago.</title>
        <authorList>
            <person name="Catania T."/>
        </authorList>
    </citation>
    <scope>NUCLEOTIDE SEQUENCE</scope>
    <source>
        <strain evidence="1">S-188037</strain>
    </source>
</reference>
<comment type="caution">
    <text evidence="1">The sequence shown here is derived from an EMBL/GenBank/DDBJ whole genome shotgun (WGS) entry which is preliminary data.</text>
</comment>
<dbReference type="AlphaFoldDB" id="A0AAD4XBN0"/>
<proteinExistence type="predicted"/>
<dbReference type="EMBL" id="JAJJMB010011819">
    <property type="protein sequence ID" value="KAI3898745.1"/>
    <property type="molecule type" value="Genomic_DNA"/>
</dbReference>
<protein>
    <submittedName>
        <fullName evidence="1">Uncharacterized protein</fullName>
    </submittedName>
</protein>